<feature type="domain" description="HhH-GPD" evidence="5">
    <location>
        <begin position="6"/>
        <end position="161"/>
    </location>
</feature>
<name>A0A1F7U5Y1_9BACT</name>
<evidence type="ECO:0000259" key="5">
    <source>
        <dbReference type="SMART" id="SM00478"/>
    </source>
</evidence>
<comment type="caution">
    <text evidence="6">The sequence shown here is derived from an EMBL/GenBank/DDBJ whole genome shotgun (WGS) entry which is preliminary data.</text>
</comment>
<sequence length="177" mass="19810">MVGAILTQNTAWTNVEKALANLRLSAAMNPKQIIKMPSKRLAALIRPAGYFNQKTKKLKIFSHWLVKSGGLRSLKSLPTSQLRTKLLSLWGIGPETADSILLYALERPVFVVDAYTRRLCSAAGIDAGDYGSCQRYFESRLPRSRKLFNEYHALIVAWGKLYGNKKTRGEALNLVRA</sequence>
<dbReference type="PANTHER" id="PTHR10359">
    <property type="entry name" value="A/G-SPECIFIC ADENINE GLYCOSYLASE/ENDONUCLEASE III"/>
    <property type="match status" value="1"/>
</dbReference>
<keyword evidence="4" id="KW-0411">Iron-sulfur</keyword>
<proteinExistence type="predicted"/>
<dbReference type="GO" id="GO:0006284">
    <property type="term" value="P:base-excision repair"/>
    <property type="evidence" value="ECO:0007669"/>
    <property type="project" value="InterPro"/>
</dbReference>
<keyword evidence="3" id="KW-0408">Iron</keyword>
<dbReference type="Proteomes" id="UP000176303">
    <property type="component" value="Unassembled WGS sequence"/>
</dbReference>
<dbReference type="PIRSF" id="PIRSF001435">
    <property type="entry name" value="Nth"/>
    <property type="match status" value="1"/>
</dbReference>
<dbReference type="AlphaFoldDB" id="A0A1F7U5Y1"/>
<gene>
    <name evidence="6" type="ORF">A3D72_02085</name>
</gene>
<dbReference type="InterPro" id="IPR011257">
    <property type="entry name" value="DNA_glycosylase"/>
</dbReference>
<dbReference type="InterPro" id="IPR023170">
    <property type="entry name" value="HhH_base_excis_C"/>
</dbReference>
<keyword evidence="2" id="KW-0479">Metal-binding</keyword>
<keyword evidence="1" id="KW-0004">4Fe-4S</keyword>
<dbReference type="GO" id="GO:0051539">
    <property type="term" value="F:4 iron, 4 sulfur cluster binding"/>
    <property type="evidence" value="ECO:0007669"/>
    <property type="project" value="UniProtKB-KW"/>
</dbReference>
<dbReference type="Gene3D" id="1.10.340.30">
    <property type="entry name" value="Hypothetical protein, domain 2"/>
    <property type="match status" value="1"/>
</dbReference>
<evidence type="ECO:0000256" key="1">
    <source>
        <dbReference type="ARBA" id="ARBA00022485"/>
    </source>
</evidence>
<dbReference type="SUPFAM" id="SSF48150">
    <property type="entry name" value="DNA-glycosylase"/>
    <property type="match status" value="1"/>
</dbReference>
<evidence type="ECO:0000313" key="6">
    <source>
        <dbReference type="EMBL" id="OGL73685.1"/>
    </source>
</evidence>
<evidence type="ECO:0000313" key="7">
    <source>
        <dbReference type="Proteomes" id="UP000176303"/>
    </source>
</evidence>
<dbReference type="SMART" id="SM00478">
    <property type="entry name" value="ENDO3c"/>
    <property type="match status" value="1"/>
</dbReference>
<dbReference type="GO" id="GO:0003824">
    <property type="term" value="F:catalytic activity"/>
    <property type="evidence" value="ECO:0007669"/>
    <property type="project" value="InterPro"/>
</dbReference>
<evidence type="ECO:0000256" key="3">
    <source>
        <dbReference type="ARBA" id="ARBA00023004"/>
    </source>
</evidence>
<dbReference type="EMBL" id="MGDZ01000023">
    <property type="protein sequence ID" value="OGL73685.1"/>
    <property type="molecule type" value="Genomic_DNA"/>
</dbReference>
<evidence type="ECO:0000256" key="2">
    <source>
        <dbReference type="ARBA" id="ARBA00022723"/>
    </source>
</evidence>
<dbReference type="Gene3D" id="1.10.1670.10">
    <property type="entry name" value="Helix-hairpin-Helix base-excision DNA repair enzymes (C-terminal)"/>
    <property type="match status" value="1"/>
</dbReference>
<dbReference type="PANTHER" id="PTHR10359:SF19">
    <property type="entry name" value="DNA REPAIR GLYCOSYLASE MJ1434-RELATED"/>
    <property type="match status" value="1"/>
</dbReference>
<dbReference type="CDD" id="cd00056">
    <property type="entry name" value="ENDO3c"/>
    <property type="match status" value="1"/>
</dbReference>
<evidence type="ECO:0000256" key="4">
    <source>
        <dbReference type="ARBA" id="ARBA00023014"/>
    </source>
</evidence>
<reference evidence="6 7" key="1">
    <citation type="journal article" date="2016" name="Nat. Commun.">
        <title>Thousands of microbial genomes shed light on interconnected biogeochemical processes in an aquifer system.</title>
        <authorList>
            <person name="Anantharaman K."/>
            <person name="Brown C.T."/>
            <person name="Hug L.A."/>
            <person name="Sharon I."/>
            <person name="Castelle C.J."/>
            <person name="Probst A.J."/>
            <person name="Thomas B.C."/>
            <person name="Singh A."/>
            <person name="Wilkins M.J."/>
            <person name="Karaoz U."/>
            <person name="Brodie E.L."/>
            <person name="Williams K.H."/>
            <person name="Hubbard S.S."/>
            <person name="Banfield J.F."/>
        </authorList>
    </citation>
    <scope>NUCLEOTIDE SEQUENCE [LARGE SCALE GENOMIC DNA]</scope>
</reference>
<accession>A0A1F7U5Y1</accession>
<dbReference type="GO" id="GO:0046872">
    <property type="term" value="F:metal ion binding"/>
    <property type="evidence" value="ECO:0007669"/>
    <property type="project" value="UniProtKB-KW"/>
</dbReference>
<protein>
    <recommendedName>
        <fullName evidence="5">HhH-GPD domain-containing protein</fullName>
    </recommendedName>
</protein>
<dbReference type="Pfam" id="PF00730">
    <property type="entry name" value="HhH-GPD"/>
    <property type="match status" value="1"/>
</dbReference>
<dbReference type="InterPro" id="IPR003265">
    <property type="entry name" value="HhH-GPD_domain"/>
</dbReference>
<organism evidence="6 7">
    <name type="scientific">Candidatus Uhrbacteria bacterium RIFCSPHIGHO2_02_FULL_57_19</name>
    <dbReference type="NCBI Taxonomy" id="1802391"/>
    <lineage>
        <taxon>Bacteria</taxon>
        <taxon>Candidatus Uhriibacteriota</taxon>
    </lineage>
</organism>